<reference evidence="1 2" key="1">
    <citation type="submission" date="2016-07" db="EMBL/GenBank/DDBJ databases">
        <title>Draft genome of the white-rot fungus Obba rivulosa 3A-2.</title>
        <authorList>
            <consortium name="DOE Joint Genome Institute"/>
            <person name="Miettinen O."/>
            <person name="Riley R."/>
            <person name="Acob R."/>
            <person name="Barry K."/>
            <person name="Cullen D."/>
            <person name="De Vries R."/>
            <person name="Hainaut M."/>
            <person name="Hatakka A."/>
            <person name="Henrissat B."/>
            <person name="Hilden K."/>
            <person name="Kuo R."/>
            <person name="Labutti K."/>
            <person name="Lipzen A."/>
            <person name="Makela M.R."/>
            <person name="Sandor L."/>
            <person name="Spatafora J.W."/>
            <person name="Grigoriev I.V."/>
            <person name="Hibbett D.S."/>
        </authorList>
    </citation>
    <scope>NUCLEOTIDE SEQUENCE [LARGE SCALE GENOMIC DNA]</scope>
    <source>
        <strain evidence="1 2">3A-2</strain>
    </source>
</reference>
<dbReference type="OrthoDB" id="3251181at2759"/>
<organism evidence="1 2">
    <name type="scientific">Obba rivulosa</name>
    <dbReference type="NCBI Taxonomy" id="1052685"/>
    <lineage>
        <taxon>Eukaryota</taxon>
        <taxon>Fungi</taxon>
        <taxon>Dikarya</taxon>
        <taxon>Basidiomycota</taxon>
        <taxon>Agaricomycotina</taxon>
        <taxon>Agaricomycetes</taxon>
        <taxon>Polyporales</taxon>
        <taxon>Gelatoporiaceae</taxon>
        <taxon>Obba</taxon>
    </lineage>
</organism>
<dbReference type="AlphaFoldDB" id="A0A8E2DEF3"/>
<evidence type="ECO:0000313" key="1">
    <source>
        <dbReference type="EMBL" id="OCH83622.1"/>
    </source>
</evidence>
<keyword evidence="2" id="KW-1185">Reference proteome</keyword>
<proteinExistence type="predicted"/>
<sequence length="106" mass="11844">MHASAQKQFLGMHYMPGADLRAEFDRIHTRYEELLNIENKISNAEYSSMIIDFLSADLATFISQLSATAKLAKTIYTKSNPSLAMVALPQAPLNEKTPDITLELII</sequence>
<protein>
    <submittedName>
        <fullName evidence="1">Uncharacterized protein</fullName>
    </submittedName>
</protein>
<dbReference type="EMBL" id="KV722922">
    <property type="protein sequence ID" value="OCH83622.1"/>
    <property type="molecule type" value="Genomic_DNA"/>
</dbReference>
<evidence type="ECO:0000313" key="2">
    <source>
        <dbReference type="Proteomes" id="UP000250043"/>
    </source>
</evidence>
<gene>
    <name evidence="1" type="ORF">OBBRIDRAFT_840353</name>
</gene>
<dbReference type="Proteomes" id="UP000250043">
    <property type="component" value="Unassembled WGS sequence"/>
</dbReference>
<name>A0A8E2DEF3_9APHY</name>
<accession>A0A8E2DEF3</accession>